<evidence type="ECO:0000313" key="10">
    <source>
        <dbReference type="EMBL" id="CAI8027657.1"/>
    </source>
</evidence>
<dbReference type="Pfam" id="PF01138">
    <property type="entry name" value="RNase_PH"/>
    <property type="match status" value="2"/>
</dbReference>
<dbReference type="InterPro" id="IPR036456">
    <property type="entry name" value="PNPase_PH_RNA-bd_sf"/>
</dbReference>
<dbReference type="SUPFAM" id="SSF54791">
    <property type="entry name" value="Eukaryotic type KH-domain (KH-domain type I)"/>
    <property type="match status" value="1"/>
</dbReference>
<dbReference type="Gene3D" id="3.30.230.70">
    <property type="entry name" value="GHMP Kinase, N-terminal domain"/>
    <property type="match status" value="2"/>
</dbReference>
<keyword evidence="6 8" id="KW-0694">RNA-binding</keyword>
<dbReference type="AlphaFoldDB" id="A0AA35WV35"/>
<keyword evidence="3" id="KW-0963">Cytoplasm</keyword>
<name>A0AA35WV35_GEOBA</name>
<organism evidence="10 11">
    <name type="scientific">Geodia barretti</name>
    <name type="common">Barrett's horny sponge</name>
    <dbReference type="NCBI Taxonomy" id="519541"/>
    <lineage>
        <taxon>Eukaryota</taxon>
        <taxon>Metazoa</taxon>
        <taxon>Porifera</taxon>
        <taxon>Demospongiae</taxon>
        <taxon>Heteroscleromorpha</taxon>
        <taxon>Tetractinellida</taxon>
        <taxon>Astrophorina</taxon>
        <taxon>Geodiidae</taxon>
        <taxon>Geodia</taxon>
    </lineage>
</organism>
<dbReference type="InterPro" id="IPR027408">
    <property type="entry name" value="PNPase/RNase_PH_dom_sf"/>
</dbReference>
<reference evidence="10" key="1">
    <citation type="submission" date="2023-03" db="EMBL/GenBank/DDBJ databases">
        <authorList>
            <person name="Steffen K."/>
            <person name="Cardenas P."/>
        </authorList>
    </citation>
    <scope>NUCLEOTIDE SEQUENCE</scope>
</reference>
<dbReference type="HAMAP" id="MF_01595">
    <property type="entry name" value="PNPase"/>
    <property type="match status" value="1"/>
</dbReference>
<dbReference type="CDD" id="cd04472">
    <property type="entry name" value="S1_PNPase"/>
    <property type="match status" value="1"/>
</dbReference>
<sequence length="813" mass="89711">MKVEMQLGSEKLSIETGKVAKQADGAVWVQYGGTVVLVTVVADDSEHNLDFFPLTVDYRERAYAGGRIPTVYGRREPRPGTSEQLVARLIDHCIRPLFPKDFNAEVQVLCNVFSSDGVHPADVPALIGTSAALSISDIPFNGPVAAVTVGKAEDQLIINPTYEQLHASDMELFVSGKMDAVMSVEGGGSEIPEDEVIDTIITAHDQIKEVIKLQEGLAAGCSNTKRDYASKSVESGLNDQVRSLATSRIRESIGMVDKKSREDYLEQVQEDVLSEIFEVMPEDSDPNAAKDAISVLSEIEKEEMRQAILTQGKRVDGRGVTDIRSISGEVALLPHTHGSALFTRGQTQALCVTTLGTSGDEDVQRGLDGEARSAFYLHYNFPPFSTGEVKRMMGPGRREIGHGALAQKALEPVIPNKEEFHYTIRMVAEILESNASSSMATVCGATLALLDAGVPIKRPVAGIGVGLIKEGEQEAILTDMLGTEDFLGDMDFKVAGTSEGVTAVQMDIKIEGMNAVIAEPRAELSPYAPRIYSLQIATQKIKDLIGPRGKTVQGIQEETNTTINIEDDGTVEVAAMSAEDVKRAEEKIRAITAMPEIDKEYTGKVVRIASFGAFVEILPGKDGLVHISQMGDGYVRRAEDVMQVGDEVTVRVLTIDDQDRVDLALVAARGVPVEELKVESKYLEHISTIRIAPVEILDADFAYDNASQRPYDEVIHEKLTQRFNRKWRDGNDSEFTMRIQDFDIREQGYGPQGEVEMVRMTLQIEYEFLDRIRNDMIAQTDNHLQVHDFYIVQNRSEPMETREEAERRIVENW</sequence>
<dbReference type="Gene3D" id="2.40.50.140">
    <property type="entry name" value="Nucleic acid-binding proteins"/>
    <property type="match status" value="1"/>
</dbReference>
<comment type="caution">
    <text evidence="10">The sequence shown here is derived from an EMBL/GenBank/DDBJ whole genome shotgun (WGS) entry which is preliminary data.</text>
</comment>
<evidence type="ECO:0000256" key="5">
    <source>
        <dbReference type="ARBA" id="ARBA00022695"/>
    </source>
</evidence>
<dbReference type="NCBIfam" id="NF008805">
    <property type="entry name" value="PRK11824.1"/>
    <property type="match status" value="1"/>
</dbReference>
<dbReference type="CDD" id="cd11364">
    <property type="entry name" value="RNase_PH_PNPase_2"/>
    <property type="match status" value="1"/>
</dbReference>
<evidence type="ECO:0000256" key="1">
    <source>
        <dbReference type="ARBA" id="ARBA00007404"/>
    </source>
</evidence>
<feature type="domain" description="S1 motif" evidence="9">
    <location>
        <begin position="598"/>
        <end position="666"/>
    </location>
</feature>
<dbReference type="Pfam" id="PF00013">
    <property type="entry name" value="KH_1"/>
    <property type="match status" value="1"/>
</dbReference>
<evidence type="ECO:0000256" key="7">
    <source>
        <dbReference type="ARBA" id="ARBA00031451"/>
    </source>
</evidence>
<dbReference type="NCBIfam" id="TIGR03591">
    <property type="entry name" value="polynuc_phos"/>
    <property type="match status" value="1"/>
</dbReference>
<evidence type="ECO:0000256" key="6">
    <source>
        <dbReference type="ARBA" id="ARBA00022884"/>
    </source>
</evidence>
<dbReference type="Pfam" id="PF00575">
    <property type="entry name" value="S1"/>
    <property type="match status" value="1"/>
</dbReference>
<dbReference type="FunFam" id="3.30.1370.10:FF:000001">
    <property type="entry name" value="Polyribonucleotide nucleotidyltransferase"/>
    <property type="match status" value="1"/>
</dbReference>
<dbReference type="PANTHER" id="PTHR11252:SF0">
    <property type="entry name" value="POLYRIBONUCLEOTIDE NUCLEOTIDYLTRANSFERASE 1, MITOCHONDRIAL"/>
    <property type="match status" value="1"/>
</dbReference>
<dbReference type="PANTHER" id="PTHR11252">
    <property type="entry name" value="POLYRIBONUCLEOTIDE NUCLEOTIDYLTRANSFERASE"/>
    <property type="match status" value="1"/>
</dbReference>
<gene>
    <name evidence="10" type="ORF">GBAR_LOCUS15780</name>
</gene>
<comment type="similarity">
    <text evidence="1">Belongs to the polyribonucleotide nucleotidyltransferase family.</text>
</comment>
<dbReference type="InterPro" id="IPR015848">
    <property type="entry name" value="PNPase_PH_RNA-bd_bac/org-type"/>
</dbReference>
<proteinExistence type="inferred from homology"/>
<dbReference type="EC" id="2.7.7.8" evidence="2"/>
<evidence type="ECO:0000256" key="4">
    <source>
        <dbReference type="ARBA" id="ARBA00022679"/>
    </source>
</evidence>
<accession>A0AA35WV35</accession>
<keyword evidence="11" id="KW-1185">Reference proteome</keyword>
<dbReference type="PROSITE" id="PS50126">
    <property type="entry name" value="S1"/>
    <property type="match status" value="1"/>
</dbReference>
<protein>
    <recommendedName>
        <fullName evidence="2">polyribonucleotide nucleotidyltransferase</fullName>
        <ecNumber evidence="2">2.7.7.8</ecNumber>
    </recommendedName>
    <alternativeName>
        <fullName evidence="7">Polynucleotide phosphorylase 1</fullName>
    </alternativeName>
</protein>
<keyword evidence="4" id="KW-0808">Transferase</keyword>
<dbReference type="InterPro" id="IPR003029">
    <property type="entry name" value="S1_domain"/>
</dbReference>
<dbReference type="SUPFAM" id="SSF46915">
    <property type="entry name" value="Polynucleotide phosphorylase/guanosine pentaphosphate synthase (PNPase/GPSI), domain 3"/>
    <property type="match status" value="1"/>
</dbReference>
<dbReference type="GO" id="GO:0000175">
    <property type="term" value="F:3'-5'-RNA exonuclease activity"/>
    <property type="evidence" value="ECO:0007669"/>
    <property type="project" value="TreeGrafter"/>
</dbReference>
<dbReference type="InterPro" id="IPR004087">
    <property type="entry name" value="KH_dom"/>
</dbReference>
<dbReference type="InterPro" id="IPR001247">
    <property type="entry name" value="ExoRNase_PH_dom1"/>
</dbReference>
<dbReference type="InterPro" id="IPR012162">
    <property type="entry name" value="PNPase"/>
</dbReference>
<dbReference type="InterPro" id="IPR012340">
    <property type="entry name" value="NA-bd_OB-fold"/>
</dbReference>
<dbReference type="SUPFAM" id="SSF54211">
    <property type="entry name" value="Ribosomal protein S5 domain 2-like"/>
    <property type="match status" value="2"/>
</dbReference>
<dbReference type="InterPro" id="IPR004088">
    <property type="entry name" value="KH_dom_type_1"/>
</dbReference>
<dbReference type="Pfam" id="PF03725">
    <property type="entry name" value="RNase_PH_C"/>
    <property type="match status" value="1"/>
</dbReference>
<dbReference type="GO" id="GO:0004654">
    <property type="term" value="F:polyribonucleotide nucleotidyltransferase activity"/>
    <property type="evidence" value="ECO:0007669"/>
    <property type="project" value="UniProtKB-EC"/>
</dbReference>
<dbReference type="InterPro" id="IPR020568">
    <property type="entry name" value="Ribosomal_Su5_D2-typ_SF"/>
</dbReference>
<evidence type="ECO:0000259" key="9">
    <source>
        <dbReference type="PROSITE" id="PS50126"/>
    </source>
</evidence>
<evidence type="ECO:0000256" key="2">
    <source>
        <dbReference type="ARBA" id="ARBA00012416"/>
    </source>
</evidence>
<dbReference type="GO" id="GO:0006396">
    <property type="term" value="P:RNA processing"/>
    <property type="evidence" value="ECO:0007669"/>
    <property type="project" value="InterPro"/>
</dbReference>
<evidence type="ECO:0000256" key="8">
    <source>
        <dbReference type="PROSITE-ProRule" id="PRU00117"/>
    </source>
</evidence>
<dbReference type="SUPFAM" id="SSF50249">
    <property type="entry name" value="Nucleic acid-binding proteins"/>
    <property type="match status" value="1"/>
</dbReference>
<dbReference type="InterPro" id="IPR015847">
    <property type="entry name" value="ExoRNase_PH_dom2"/>
</dbReference>
<dbReference type="Gene3D" id="3.30.1370.10">
    <property type="entry name" value="K Homology domain, type 1"/>
    <property type="match status" value="1"/>
</dbReference>
<dbReference type="GO" id="GO:0006402">
    <property type="term" value="P:mRNA catabolic process"/>
    <property type="evidence" value="ECO:0007669"/>
    <property type="project" value="InterPro"/>
</dbReference>
<keyword evidence="5" id="KW-0548">Nucleotidyltransferase</keyword>
<evidence type="ECO:0000256" key="3">
    <source>
        <dbReference type="ARBA" id="ARBA00022490"/>
    </source>
</evidence>
<dbReference type="Pfam" id="PF03726">
    <property type="entry name" value="PNPase"/>
    <property type="match status" value="1"/>
</dbReference>
<dbReference type="EMBL" id="CASHTH010002295">
    <property type="protein sequence ID" value="CAI8027657.1"/>
    <property type="molecule type" value="Genomic_DNA"/>
</dbReference>
<dbReference type="SMART" id="SM00316">
    <property type="entry name" value="S1"/>
    <property type="match status" value="1"/>
</dbReference>
<dbReference type="PROSITE" id="PS50084">
    <property type="entry name" value="KH_TYPE_1"/>
    <property type="match status" value="1"/>
</dbReference>
<dbReference type="GO" id="GO:0005829">
    <property type="term" value="C:cytosol"/>
    <property type="evidence" value="ECO:0007669"/>
    <property type="project" value="TreeGrafter"/>
</dbReference>
<dbReference type="InterPro" id="IPR036345">
    <property type="entry name" value="ExoRNase_PH_dom2_sf"/>
</dbReference>
<dbReference type="Proteomes" id="UP001174909">
    <property type="component" value="Unassembled WGS sequence"/>
</dbReference>
<dbReference type="InterPro" id="IPR036612">
    <property type="entry name" value="KH_dom_type_1_sf"/>
</dbReference>
<evidence type="ECO:0000313" key="11">
    <source>
        <dbReference type="Proteomes" id="UP001174909"/>
    </source>
</evidence>
<dbReference type="FunFam" id="3.30.230.70:FF:000001">
    <property type="entry name" value="Polyribonucleotide nucleotidyltransferase"/>
    <property type="match status" value="1"/>
</dbReference>
<dbReference type="SUPFAM" id="SSF55666">
    <property type="entry name" value="Ribonuclease PH domain 2-like"/>
    <property type="match status" value="2"/>
</dbReference>
<dbReference type="SMART" id="SM00322">
    <property type="entry name" value="KH"/>
    <property type="match status" value="1"/>
</dbReference>
<dbReference type="GO" id="GO:0003723">
    <property type="term" value="F:RNA binding"/>
    <property type="evidence" value="ECO:0007669"/>
    <property type="project" value="UniProtKB-UniRule"/>
</dbReference>
<dbReference type="CDD" id="cd02393">
    <property type="entry name" value="KH-I_PNPase"/>
    <property type="match status" value="1"/>
</dbReference>